<dbReference type="InterPro" id="IPR013087">
    <property type="entry name" value="Znf_C2H2_type"/>
</dbReference>
<feature type="domain" description="C2H2-type" evidence="8">
    <location>
        <begin position="428"/>
        <end position="455"/>
    </location>
</feature>
<dbReference type="PROSITE" id="PS00028">
    <property type="entry name" value="ZINC_FINGER_C2H2_1"/>
    <property type="match status" value="1"/>
</dbReference>
<dbReference type="PROSITE" id="PS50157">
    <property type="entry name" value="ZINC_FINGER_C2H2_2"/>
    <property type="match status" value="5"/>
</dbReference>
<dbReference type="GO" id="GO:0008270">
    <property type="term" value="F:zinc ion binding"/>
    <property type="evidence" value="ECO:0007669"/>
    <property type="project" value="UniProtKB-KW"/>
</dbReference>
<evidence type="ECO:0000256" key="4">
    <source>
        <dbReference type="ARBA" id="ARBA00022771"/>
    </source>
</evidence>
<keyword evidence="2" id="KW-0479">Metal-binding</keyword>
<dbReference type="OrthoDB" id="6077919at2759"/>
<dbReference type="GO" id="GO:0000981">
    <property type="term" value="F:DNA-binding transcription factor activity, RNA polymerase II-specific"/>
    <property type="evidence" value="ECO:0007669"/>
    <property type="project" value="TreeGrafter"/>
</dbReference>
<sequence>MNLLDNADSPQIPNWTKEAKNDSINYKEYHEYERKHNIIKQEIKQEPEEVPEICLPAQVQAIRDSSSEGNCRSRKRRRTVPEILEEELKVRLAMMEEEKEQKMQQHAAKMKICKMNQEIAEKNYKLAVMKNKLAEARLRLLLTEVGKEQSCHQLLKCILPSLHSLEQLDSLRYADKYGKELAINYKEYHGAETRDITMKNEIKEEMKEAKNWAEEERNCCVDIRNGLSDLRRVRIVYKVVENRIMESEKEDMEGEKNEVRMETETVDKVEDVSCHHCGEKRKTKHQLKKHIYSQHMSLLAGKESKVDYRDCRKKRYKCTLCHKEFKRKINLLKHVKIHTGGKTFNCCYCEYRTSNSSSLSDHIRTHPVNMPFECQICEYCTSTKGDLKKHVVKHSSEKPFQCNYCEFSTKDRRSLSIHTRRHTGEKPFECSYCEYSTSNNKCLTTHIRIHTDDLSYSTITREELHHALDEESASRWEMVKKKRNCTQRHRLLLLGECSLLFCMLHYLSLNRKPLTTTDIIHIFASSVTSICLVSKMQILFLSRGAPVNKTSLPQPPTSSQLSACNSIATSAGVPLRSSEQLPRETKDWMRTHLPVREEELRADGETGSLLADLRCEGEAVDDWKHCSDKEVSRAVGHVSGQDATVSPA</sequence>
<evidence type="ECO:0000313" key="9">
    <source>
        <dbReference type="EMBL" id="KAG8232342.1"/>
    </source>
</evidence>
<feature type="domain" description="C2H2-type" evidence="8">
    <location>
        <begin position="372"/>
        <end position="399"/>
    </location>
</feature>
<keyword evidence="5" id="KW-0862">Zinc</keyword>
<dbReference type="Gene3D" id="3.30.160.60">
    <property type="entry name" value="Classic Zinc Finger"/>
    <property type="match status" value="5"/>
</dbReference>
<evidence type="ECO:0000256" key="2">
    <source>
        <dbReference type="ARBA" id="ARBA00022723"/>
    </source>
</evidence>
<dbReference type="InterPro" id="IPR056438">
    <property type="entry name" value="Znf-C2H2_CTCF"/>
</dbReference>
<dbReference type="SUPFAM" id="SSF57667">
    <property type="entry name" value="beta-beta-alpha zinc fingers"/>
    <property type="match status" value="3"/>
</dbReference>
<comment type="subcellular location">
    <subcellularLocation>
        <location evidence="1">Nucleus</location>
    </subcellularLocation>
</comment>
<reference evidence="9" key="1">
    <citation type="submission" date="2013-04" db="EMBL/GenBank/DDBJ databases">
        <authorList>
            <person name="Qu J."/>
            <person name="Murali S.C."/>
            <person name="Bandaranaike D."/>
            <person name="Bellair M."/>
            <person name="Blankenburg K."/>
            <person name="Chao H."/>
            <person name="Dinh H."/>
            <person name="Doddapaneni H."/>
            <person name="Downs B."/>
            <person name="Dugan-Rocha S."/>
            <person name="Elkadiri S."/>
            <person name="Gnanaolivu R.D."/>
            <person name="Hernandez B."/>
            <person name="Javaid M."/>
            <person name="Jayaseelan J.C."/>
            <person name="Lee S."/>
            <person name="Li M."/>
            <person name="Ming W."/>
            <person name="Munidasa M."/>
            <person name="Muniz J."/>
            <person name="Nguyen L."/>
            <person name="Ongeri F."/>
            <person name="Osuji N."/>
            <person name="Pu L.-L."/>
            <person name="Puazo M."/>
            <person name="Qu C."/>
            <person name="Quiroz J."/>
            <person name="Raj R."/>
            <person name="Weissenberger G."/>
            <person name="Xin Y."/>
            <person name="Zou X."/>
            <person name="Han Y."/>
            <person name="Richards S."/>
            <person name="Worley K."/>
            <person name="Muzny D."/>
            <person name="Gibbs R."/>
        </authorList>
    </citation>
    <scope>NUCLEOTIDE SEQUENCE</scope>
    <source>
        <strain evidence="9">Sampled in the wild</strain>
    </source>
</reference>
<dbReference type="Proteomes" id="UP000792457">
    <property type="component" value="Unassembled WGS sequence"/>
</dbReference>
<evidence type="ECO:0000259" key="8">
    <source>
        <dbReference type="PROSITE" id="PS50157"/>
    </source>
</evidence>
<dbReference type="Pfam" id="PF23611">
    <property type="entry name" value="zf-C2H2_16"/>
    <property type="match status" value="1"/>
</dbReference>
<dbReference type="PANTHER" id="PTHR24394">
    <property type="entry name" value="ZINC FINGER PROTEIN"/>
    <property type="match status" value="1"/>
</dbReference>
<keyword evidence="4 7" id="KW-0863">Zinc-finger</keyword>
<organism evidence="9 10">
    <name type="scientific">Ladona fulva</name>
    <name type="common">Scarce chaser dragonfly</name>
    <name type="synonym">Libellula fulva</name>
    <dbReference type="NCBI Taxonomy" id="123851"/>
    <lineage>
        <taxon>Eukaryota</taxon>
        <taxon>Metazoa</taxon>
        <taxon>Ecdysozoa</taxon>
        <taxon>Arthropoda</taxon>
        <taxon>Hexapoda</taxon>
        <taxon>Insecta</taxon>
        <taxon>Pterygota</taxon>
        <taxon>Palaeoptera</taxon>
        <taxon>Odonata</taxon>
        <taxon>Epiprocta</taxon>
        <taxon>Anisoptera</taxon>
        <taxon>Libelluloidea</taxon>
        <taxon>Libellulidae</taxon>
        <taxon>Ladona</taxon>
    </lineage>
</organism>
<evidence type="ECO:0000256" key="5">
    <source>
        <dbReference type="ARBA" id="ARBA00022833"/>
    </source>
</evidence>
<evidence type="ECO:0000313" key="10">
    <source>
        <dbReference type="Proteomes" id="UP000792457"/>
    </source>
</evidence>
<dbReference type="AlphaFoldDB" id="A0A8K0P431"/>
<dbReference type="SMART" id="SM00355">
    <property type="entry name" value="ZnF_C2H2"/>
    <property type="match status" value="6"/>
</dbReference>
<dbReference type="EMBL" id="KZ308613">
    <property type="protein sequence ID" value="KAG8232342.1"/>
    <property type="molecule type" value="Genomic_DNA"/>
</dbReference>
<gene>
    <name evidence="9" type="ORF">J437_LFUL008810</name>
</gene>
<comment type="caution">
    <text evidence="9">The sequence shown here is derived from an EMBL/GenBank/DDBJ whole genome shotgun (WGS) entry which is preliminary data.</text>
</comment>
<dbReference type="GO" id="GO:0005634">
    <property type="term" value="C:nucleus"/>
    <property type="evidence" value="ECO:0007669"/>
    <property type="project" value="UniProtKB-SubCell"/>
</dbReference>
<dbReference type="FunFam" id="3.30.160.60:FF:000145">
    <property type="entry name" value="Zinc finger protein 574"/>
    <property type="match status" value="1"/>
</dbReference>
<protein>
    <recommendedName>
        <fullName evidence="8">C2H2-type domain-containing protein</fullName>
    </recommendedName>
</protein>
<feature type="domain" description="C2H2-type" evidence="8">
    <location>
        <begin position="316"/>
        <end position="343"/>
    </location>
</feature>
<name>A0A8K0P431_LADFU</name>
<keyword evidence="10" id="KW-1185">Reference proteome</keyword>
<evidence type="ECO:0000256" key="6">
    <source>
        <dbReference type="ARBA" id="ARBA00023242"/>
    </source>
</evidence>
<evidence type="ECO:0000256" key="7">
    <source>
        <dbReference type="PROSITE-ProRule" id="PRU00042"/>
    </source>
</evidence>
<proteinExistence type="predicted"/>
<evidence type="ECO:0000256" key="3">
    <source>
        <dbReference type="ARBA" id="ARBA00022737"/>
    </source>
</evidence>
<reference evidence="9" key="2">
    <citation type="submission" date="2017-10" db="EMBL/GenBank/DDBJ databases">
        <title>Ladona fulva Genome sequencing and assembly.</title>
        <authorList>
            <person name="Murali S."/>
            <person name="Richards S."/>
            <person name="Bandaranaike D."/>
            <person name="Bellair M."/>
            <person name="Blankenburg K."/>
            <person name="Chao H."/>
            <person name="Dinh H."/>
            <person name="Doddapaneni H."/>
            <person name="Dugan-Rocha S."/>
            <person name="Elkadiri S."/>
            <person name="Gnanaolivu R."/>
            <person name="Hernandez B."/>
            <person name="Skinner E."/>
            <person name="Javaid M."/>
            <person name="Lee S."/>
            <person name="Li M."/>
            <person name="Ming W."/>
            <person name="Munidasa M."/>
            <person name="Muniz J."/>
            <person name="Nguyen L."/>
            <person name="Hughes D."/>
            <person name="Osuji N."/>
            <person name="Pu L.-L."/>
            <person name="Puazo M."/>
            <person name="Qu C."/>
            <person name="Quiroz J."/>
            <person name="Raj R."/>
            <person name="Weissenberger G."/>
            <person name="Xin Y."/>
            <person name="Zou X."/>
            <person name="Han Y."/>
            <person name="Worley K."/>
            <person name="Muzny D."/>
            <person name="Gibbs R."/>
        </authorList>
    </citation>
    <scope>NUCLEOTIDE SEQUENCE</scope>
    <source>
        <strain evidence="9">Sampled in the wild</strain>
    </source>
</reference>
<evidence type="ECO:0000256" key="1">
    <source>
        <dbReference type="ARBA" id="ARBA00004123"/>
    </source>
</evidence>
<keyword evidence="6" id="KW-0539">Nucleus</keyword>
<feature type="domain" description="C2H2-type" evidence="8">
    <location>
        <begin position="344"/>
        <end position="371"/>
    </location>
</feature>
<dbReference type="InterPro" id="IPR036236">
    <property type="entry name" value="Znf_C2H2_sf"/>
</dbReference>
<dbReference type="PANTHER" id="PTHR24394:SF29">
    <property type="entry name" value="MYONEURIN"/>
    <property type="match status" value="1"/>
</dbReference>
<keyword evidence="3" id="KW-0677">Repeat</keyword>
<dbReference type="FunFam" id="3.30.160.60:FF:000630">
    <property type="entry name" value="Zinc finger protein 180"/>
    <property type="match status" value="1"/>
</dbReference>
<feature type="domain" description="C2H2-type" evidence="8">
    <location>
        <begin position="400"/>
        <end position="427"/>
    </location>
</feature>
<dbReference type="Pfam" id="PF00096">
    <property type="entry name" value="zf-C2H2"/>
    <property type="match status" value="2"/>
</dbReference>
<accession>A0A8K0P431</accession>